<feature type="transmembrane region" description="Helical" evidence="6">
    <location>
        <begin position="79"/>
        <end position="98"/>
    </location>
</feature>
<dbReference type="PROSITE" id="PS50845">
    <property type="entry name" value="RETICULON"/>
    <property type="match status" value="1"/>
</dbReference>
<feature type="region of interest" description="Disordered" evidence="7">
    <location>
        <begin position="286"/>
        <end position="326"/>
    </location>
</feature>
<feature type="region of interest" description="Disordered" evidence="7">
    <location>
        <begin position="1"/>
        <end position="21"/>
    </location>
</feature>
<feature type="transmembrane region" description="Helical" evidence="6">
    <location>
        <begin position="184"/>
        <end position="206"/>
    </location>
</feature>
<dbReference type="Pfam" id="PF02453">
    <property type="entry name" value="Reticulon"/>
    <property type="match status" value="1"/>
</dbReference>
<accession>A0A8J8VZC1</accession>
<evidence type="ECO:0000256" key="6">
    <source>
        <dbReference type="RuleBase" id="RU363132"/>
    </source>
</evidence>
<evidence type="ECO:0000256" key="4">
    <source>
        <dbReference type="ARBA" id="ARBA00022989"/>
    </source>
</evidence>
<evidence type="ECO:0000256" key="5">
    <source>
        <dbReference type="ARBA" id="ARBA00023136"/>
    </source>
</evidence>
<evidence type="ECO:0000313" key="10">
    <source>
        <dbReference type="Proteomes" id="UP000631181"/>
    </source>
</evidence>
<keyword evidence="3 6" id="KW-0256">Endoplasmic reticulum</keyword>
<sequence length="377" mass="41600">MSDSGDVRYPNPGSLRDAVTNGPVVDNLKAEVSKTSSEFRDLNSARVIPSTTTSTGQPLTHYHSLLYSLLSWEQPRATAVSYATVITFIFAARYLPLIRWAFKFLYMSLGCELLACPSMIMESRSPLHAVTAGVELAGQIILKQGIASSFRPRRYYTIPKETHEAILEDLSQLLDFFVIEFQRILFAENVVHTVGAFIAAFSGYWLVRFVPLWGLAVISVTVAYLGPLIYISNREIIDEQLTNIHQIVSSQTTQLKDLAGERTSHATGVMKQYVDEYSHKAQEMIGRRSASPEMTKAPAPSKTQPAAEPAIKSEPASEPRLKVDPATEPLIKTEVVTEPVFKSEDFPEAPKLAPIAQSIESDETPSAAAEREPLVAV</sequence>
<dbReference type="GO" id="GO:0005789">
    <property type="term" value="C:endoplasmic reticulum membrane"/>
    <property type="evidence" value="ECO:0007669"/>
    <property type="project" value="UniProtKB-SubCell"/>
</dbReference>
<dbReference type="EMBL" id="WIWV01000081">
    <property type="protein sequence ID" value="KAF7714542.1"/>
    <property type="molecule type" value="Genomic_DNA"/>
</dbReference>
<proteinExistence type="predicted"/>
<organism evidence="9 10">
    <name type="scientific">Penicillium ucsense</name>
    <dbReference type="NCBI Taxonomy" id="2839758"/>
    <lineage>
        <taxon>Eukaryota</taxon>
        <taxon>Fungi</taxon>
        <taxon>Dikarya</taxon>
        <taxon>Ascomycota</taxon>
        <taxon>Pezizomycotina</taxon>
        <taxon>Eurotiomycetes</taxon>
        <taxon>Eurotiomycetidae</taxon>
        <taxon>Eurotiales</taxon>
        <taxon>Aspergillaceae</taxon>
        <taxon>Penicillium</taxon>
    </lineage>
</organism>
<comment type="subcellular location">
    <subcellularLocation>
        <location evidence="1 6">Endoplasmic reticulum membrane</location>
        <topology evidence="1 6">Multi-pass membrane protein</topology>
    </subcellularLocation>
</comment>
<gene>
    <name evidence="9" type="ORF">PECM_008170</name>
</gene>
<feature type="transmembrane region" description="Helical" evidence="6">
    <location>
        <begin position="212"/>
        <end position="231"/>
    </location>
</feature>
<protein>
    <recommendedName>
        <fullName evidence="6">Reticulon-like protein</fullName>
    </recommendedName>
</protein>
<dbReference type="Proteomes" id="UP000631181">
    <property type="component" value="Unassembled WGS sequence"/>
</dbReference>
<evidence type="ECO:0000256" key="1">
    <source>
        <dbReference type="ARBA" id="ARBA00004477"/>
    </source>
</evidence>
<evidence type="ECO:0000313" key="9">
    <source>
        <dbReference type="EMBL" id="KAF7714542.1"/>
    </source>
</evidence>
<feature type="compositionally biased region" description="Basic and acidic residues" evidence="7">
    <location>
        <begin position="315"/>
        <end position="325"/>
    </location>
</feature>
<dbReference type="OrthoDB" id="567788at2759"/>
<evidence type="ECO:0000256" key="7">
    <source>
        <dbReference type="SAM" id="MobiDB-lite"/>
    </source>
</evidence>
<keyword evidence="10" id="KW-1185">Reference proteome</keyword>
<comment type="caution">
    <text evidence="9">The sequence shown here is derived from an EMBL/GenBank/DDBJ whole genome shotgun (WGS) entry which is preliminary data.</text>
</comment>
<evidence type="ECO:0000259" key="8">
    <source>
        <dbReference type="PROSITE" id="PS50845"/>
    </source>
</evidence>
<reference evidence="9" key="1">
    <citation type="journal article" date="2020" name="Front. Microbiol.">
        <title>Gene regulatory networks of Penicillium echinulatum 2HH and Penicillium oxalicum 114-2 inferred by a computational biology approach.</title>
        <authorList>
            <person name="Lenz A.R."/>
            <person name="Galan-Vasquez E."/>
            <person name="Balbinot E."/>
            <person name="De Abreu F.P."/>
            <person name="De Oliveira N.S."/>
            <person name="Da Rosa L.O."/>
            <person name="De Avila E Silva S."/>
            <person name="Camassola M."/>
            <person name="Dillon A.J.P."/>
            <person name="Perez-Rueda E."/>
        </authorList>
    </citation>
    <scope>NUCLEOTIDE SEQUENCE</scope>
    <source>
        <strain evidence="9">S1M29</strain>
    </source>
</reference>
<keyword evidence="2 6" id="KW-0812">Transmembrane</keyword>
<keyword evidence="4 6" id="KW-1133">Transmembrane helix</keyword>
<feature type="region of interest" description="Disordered" evidence="7">
    <location>
        <begin position="341"/>
        <end position="377"/>
    </location>
</feature>
<name>A0A8J8VZC1_9EURO</name>
<dbReference type="AlphaFoldDB" id="A0A8J8VZC1"/>
<evidence type="ECO:0000256" key="2">
    <source>
        <dbReference type="ARBA" id="ARBA00022692"/>
    </source>
</evidence>
<dbReference type="InterPro" id="IPR003388">
    <property type="entry name" value="Reticulon"/>
</dbReference>
<feature type="domain" description="Reticulon" evidence="8">
    <location>
        <begin position="66"/>
        <end position="282"/>
    </location>
</feature>
<evidence type="ECO:0000256" key="3">
    <source>
        <dbReference type="ARBA" id="ARBA00022824"/>
    </source>
</evidence>
<keyword evidence="5 6" id="KW-0472">Membrane</keyword>